<gene>
    <name evidence="2" type="ORF">c0_g1_i1</name>
</gene>
<feature type="signal peptide" evidence="1">
    <location>
        <begin position="1"/>
        <end position="25"/>
    </location>
</feature>
<reference evidence="2" key="1">
    <citation type="submission" date="2015-06" db="EMBL/GenBank/DDBJ databases">
        <authorList>
            <person name="Hoefler B.C."/>
            <person name="Straight P.D."/>
        </authorList>
    </citation>
    <scope>NUCLEOTIDE SEQUENCE</scope>
</reference>
<accession>A0A0K8W7H4</accession>
<organism evidence="2">
    <name type="scientific">Bactrocera latifrons</name>
    <name type="common">Malaysian fruit fly</name>
    <name type="synonym">Chaetodacus latifrons</name>
    <dbReference type="NCBI Taxonomy" id="174628"/>
    <lineage>
        <taxon>Eukaryota</taxon>
        <taxon>Metazoa</taxon>
        <taxon>Ecdysozoa</taxon>
        <taxon>Arthropoda</taxon>
        <taxon>Hexapoda</taxon>
        <taxon>Insecta</taxon>
        <taxon>Pterygota</taxon>
        <taxon>Neoptera</taxon>
        <taxon>Endopterygota</taxon>
        <taxon>Diptera</taxon>
        <taxon>Brachycera</taxon>
        <taxon>Muscomorpha</taxon>
        <taxon>Tephritoidea</taxon>
        <taxon>Tephritidae</taxon>
        <taxon>Bactrocera</taxon>
        <taxon>Bactrocera</taxon>
    </lineage>
</organism>
<name>A0A0K8W7H4_BACLA</name>
<dbReference type="SMART" id="SM00675">
    <property type="entry name" value="DM11"/>
    <property type="match status" value="1"/>
</dbReference>
<evidence type="ECO:0008006" key="3">
    <source>
        <dbReference type="Google" id="ProtNLM"/>
    </source>
</evidence>
<dbReference type="EMBL" id="GDHF01005228">
    <property type="protein sequence ID" value="JAI47086.1"/>
    <property type="molecule type" value="Transcribed_RNA"/>
</dbReference>
<sequence length="190" mass="22114">KMLPNLLEHIFFFASLSVLVVVVQAVKYDFVVENEDVFTPCEDFPDKFIDKFFDISGLSFEREADLIKVTGDVKLIHEFDKAIPIQLDAQIYKRSRGEWVDTIYNIRRPDFCPTLYSENELWFIFTKVVPEQDRKCPPQPGLTISFDSLFGLSYDIYDRSAEGEYKLKVMIGQGRDIMCFEIESSVYKSD</sequence>
<feature type="chain" id="PRO_5005522863" description="MD-2-related lipid-recognition domain-containing protein" evidence="1">
    <location>
        <begin position="26"/>
        <end position="190"/>
    </location>
</feature>
<feature type="non-terminal residue" evidence="2">
    <location>
        <position position="1"/>
    </location>
</feature>
<proteinExistence type="predicted"/>
<dbReference type="AlphaFoldDB" id="A0A0K8W7H4"/>
<dbReference type="InterPro" id="IPR006601">
    <property type="entry name" value="Uncharacterised_DM11_DROME"/>
</dbReference>
<keyword evidence="1" id="KW-0732">Signal</keyword>
<evidence type="ECO:0000313" key="2">
    <source>
        <dbReference type="EMBL" id="JAI47086.1"/>
    </source>
</evidence>
<protein>
    <recommendedName>
        <fullName evidence="3">MD-2-related lipid-recognition domain-containing protein</fullName>
    </recommendedName>
</protein>
<evidence type="ECO:0000256" key="1">
    <source>
        <dbReference type="SAM" id="SignalP"/>
    </source>
</evidence>
<dbReference type="OrthoDB" id="7975395at2759"/>